<accession>A0ABV6VCC1</accession>
<keyword evidence="2 3" id="KW-0687">Ribonucleoprotein</keyword>
<dbReference type="PRINTS" id="PR01249">
    <property type="entry name" value="RIBOSOMALL31"/>
</dbReference>
<evidence type="ECO:0000256" key="1">
    <source>
        <dbReference type="ARBA" id="ARBA00022980"/>
    </source>
</evidence>
<evidence type="ECO:0000313" key="5">
    <source>
        <dbReference type="EMBL" id="MFC1411363.1"/>
    </source>
</evidence>
<comment type="caution">
    <text evidence="5">The sequence shown here is derived from an EMBL/GenBank/DDBJ whole genome shotgun (WGS) entry which is preliminary data.</text>
</comment>
<dbReference type="Pfam" id="PF01197">
    <property type="entry name" value="Ribosomal_L31"/>
    <property type="match status" value="1"/>
</dbReference>
<proteinExistence type="inferred from homology"/>
<evidence type="ECO:0000256" key="2">
    <source>
        <dbReference type="ARBA" id="ARBA00023274"/>
    </source>
</evidence>
<keyword evidence="1 3" id="KW-0689">Ribosomal protein</keyword>
<name>A0ABV6VCC1_9ACTN</name>
<dbReference type="Proteomes" id="UP001592582">
    <property type="component" value="Unassembled WGS sequence"/>
</dbReference>
<feature type="compositionally biased region" description="Basic and acidic residues" evidence="4">
    <location>
        <begin position="101"/>
        <end position="112"/>
    </location>
</feature>
<dbReference type="SUPFAM" id="SSF143800">
    <property type="entry name" value="L28p-like"/>
    <property type="match status" value="1"/>
</dbReference>
<dbReference type="PANTHER" id="PTHR33280:SF1">
    <property type="entry name" value="LARGE RIBOSOMAL SUBUNIT PROTEIN BL31C"/>
    <property type="match status" value="1"/>
</dbReference>
<comment type="subunit">
    <text evidence="3">Part of the 50S ribosomal subunit.</text>
</comment>
<dbReference type="HAMAP" id="MF_00502">
    <property type="entry name" value="Ribosomal_bL31_2"/>
    <property type="match status" value="1"/>
</dbReference>
<protein>
    <recommendedName>
        <fullName evidence="3">Large ribosomal subunit protein bL31B</fullName>
    </recommendedName>
</protein>
<organism evidence="5 6">
    <name type="scientific">Streptacidiphilus alkalitolerans</name>
    <dbReference type="NCBI Taxonomy" id="3342712"/>
    <lineage>
        <taxon>Bacteria</taxon>
        <taxon>Bacillati</taxon>
        <taxon>Actinomycetota</taxon>
        <taxon>Actinomycetes</taxon>
        <taxon>Kitasatosporales</taxon>
        <taxon>Streptomycetaceae</taxon>
        <taxon>Streptacidiphilus</taxon>
    </lineage>
</organism>
<dbReference type="InterPro" id="IPR027493">
    <property type="entry name" value="Ribosomal_bL31_B"/>
</dbReference>
<dbReference type="Gene3D" id="4.10.830.30">
    <property type="entry name" value="Ribosomal protein L31"/>
    <property type="match status" value="1"/>
</dbReference>
<dbReference type="EMBL" id="JBHEZX010000007">
    <property type="protein sequence ID" value="MFC1411363.1"/>
    <property type="molecule type" value="Genomic_DNA"/>
</dbReference>
<evidence type="ECO:0000313" key="6">
    <source>
        <dbReference type="Proteomes" id="UP001592582"/>
    </source>
</evidence>
<dbReference type="InterPro" id="IPR034704">
    <property type="entry name" value="Ribosomal_bL28/bL31-like_sf"/>
</dbReference>
<comment type="similarity">
    <text evidence="3">Belongs to the bacterial ribosomal protein bL31 family. Type B subfamily.</text>
</comment>
<feature type="compositionally biased region" description="Low complexity" evidence="4">
    <location>
        <begin position="84"/>
        <end position="97"/>
    </location>
</feature>
<dbReference type="GO" id="GO:0005840">
    <property type="term" value="C:ribosome"/>
    <property type="evidence" value="ECO:0007669"/>
    <property type="project" value="UniProtKB-KW"/>
</dbReference>
<gene>
    <name evidence="3" type="primary">rpmE2</name>
    <name evidence="5" type="ORF">ACEZDG_19030</name>
</gene>
<dbReference type="PANTHER" id="PTHR33280">
    <property type="entry name" value="50S RIBOSOMAL PROTEIN L31, CHLOROPLASTIC"/>
    <property type="match status" value="1"/>
</dbReference>
<dbReference type="RefSeq" id="WP_380510819.1">
    <property type="nucleotide sequence ID" value="NZ_JBHEZX010000007.1"/>
</dbReference>
<evidence type="ECO:0000256" key="3">
    <source>
        <dbReference type="HAMAP-Rule" id="MF_00502"/>
    </source>
</evidence>
<dbReference type="NCBIfam" id="NF002462">
    <property type="entry name" value="PRK01678.1"/>
    <property type="match status" value="1"/>
</dbReference>
<keyword evidence="6" id="KW-1185">Reference proteome</keyword>
<dbReference type="InterPro" id="IPR002150">
    <property type="entry name" value="Ribosomal_bL31"/>
</dbReference>
<reference evidence="5 6" key="1">
    <citation type="submission" date="2024-09" db="EMBL/GenBank/DDBJ databases">
        <authorList>
            <person name="Lee S.D."/>
        </authorList>
    </citation>
    <scope>NUCLEOTIDE SEQUENCE [LARGE SCALE GENOMIC DNA]</scope>
    <source>
        <strain evidence="5 6">N1-1</strain>
    </source>
</reference>
<dbReference type="InterPro" id="IPR042105">
    <property type="entry name" value="Ribosomal_bL31_sf"/>
</dbReference>
<feature type="region of interest" description="Disordered" evidence="4">
    <location>
        <begin position="57"/>
        <end position="118"/>
    </location>
</feature>
<evidence type="ECO:0000256" key="4">
    <source>
        <dbReference type="SAM" id="MobiDB-lite"/>
    </source>
</evidence>
<dbReference type="NCBIfam" id="TIGR00105">
    <property type="entry name" value="L31"/>
    <property type="match status" value="1"/>
</dbReference>
<sequence>MRQDKHPEYAPVVFRDRSAGYAFLTRSTATSEQTIEWDDGNTYPVVDVEISAESHPFHTGKARAVDPQGAIAKFQQRYGGQDGQAGQDGQSGQGSDAVRTPTRDEVTPDRLLHTGAEGAVSAEDLVMASGRDVTPANLEWARRRLAEEGRIAVEKQLP</sequence>